<dbReference type="Gene3D" id="2.40.70.10">
    <property type="entry name" value="Acid Proteases"/>
    <property type="match status" value="1"/>
</dbReference>
<dbReference type="AlphaFoldDB" id="A0AA88XJF8"/>
<dbReference type="Gene3D" id="3.10.10.10">
    <property type="entry name" value="HIV Type 1 Reverse Transcriptase, subunit A, domain 1"/>
    <property type="match status" value="1"/>
</dbReference>
<dbReference type="InterPro" id="IPR043128">
    <property type="entry name" value="Rev_trsase/Diguanyl_cyclase"/>
</dbReference>
<evidence type="ECO:0000256" key="7">
    <source>
        <dbReference type="ARBA" id="ARBA00022918"/>
    </source>
</evidence>
<keyword evidence="3" id="KW-0548">Nucleotidyltransferase</keyword>
<reference evidence="11" key="1">
    <citation type="submission" date="2019-08" db="EMBL/GenBank/DDBJ databases">
        <title>The improved chromosome-level genome for the pearl oyster Pinctada fucata martensii using PacBio sequencing and Hi-C.</title>
        <authorList>
            <person name="Zheng Z."/>
        </authorList>
    </citation>
    <scope>NUCLEOTIDE SEQUENCE</scope>
    <source>
        <strain evidence="11">ZZ-2019</strain>
        <tissue evidence="11">Adductor muscle</tissue>
    </source>
</reference>
<dbReference type="FunFam" id="3.10.10.10:FF:000003">
    <property type="entry name" value="Retrovirus-related Pol polyprotein from transposon 297-like Protein"/>
    <property type="match status" value="1"/>
</dbReference>
<dbReference type="InterPro" id="IPR012337">
    <property type="entry name" value="RNaseH-like_sf"/>
</dbReference>
<dbReference type="PANTHER" id="PTHR37984">
    <property type="entry name" value="PROTEIN CBG26694"/>
    <property type="match status" value="1"/>
</dbReference>
<dbReference type="InterPro" id="IPR050951">
    <property type="entry name" value="Retrovirus_Pol_polyprotein"/>
</dbReference>
<name>A0AA88XJF8_PINIB</name>
<dbReference type="InterPro" id="IPR043502">
    <property type="entry name" value="DNA/RNA_pol_sf"/>
</dbReference>
<dbReference type="SUPFAM" id="SSF50630">
    <property type="entry name" value="Acid proteases"/>
    <property type="match status" value="1"/>
</dbReference>
<dbReference type="Pfam" id="PF00665">
    <property type="entry name" value="rve"/>
    <property type="match status" value="1"/>
</dbReference>
<dbReference type="FunFam" id="3.30.70.270:FF:000026">
    <property type="entry name" value="Transposon Ty3-G Gag-Pol polyprotein"/>
    <property type="match status" value="1"/>
</dbReference>
<dbReference type="InterPro" id="IPR041373">
    <property type="entry name" value="RT_RNaseH"/>
</dbReference>
<keyword evidence="5" id="KW-0255">Endonuclease</keyword>
<dbReference type="SUPFAM" id="SSF53098">
    <property type="entry name" value="Ribonuclease H-like"/>
    <property type="match status" value="1"/>
</dbReference>
<keyword evidence="4" id="KW-0540">Nuclease</keyword>
<keyword evidence="6" id="KW-0378">Hydrolase</keyword>
<feature type="domain" description="Integrase catalytic" evidence="10">
    <location>
        <begin position="840"/>
        <end position="993"/>
    </location>
</feature>
<dbReference type="FunFam" id="3.10.20.370:FF:000001">
    <property type="entry name" value="Retrovirus-related Pol polyprotein from transposon 17.6-like protein"/>
    <property type="match status" value="1"/>
</dbReference>
<dbReference type="Pfam" id="PF00078">
    <property type="entry name" value="RVT_1"/>
    <property type="match status" value="1"/>
</dbReference>
<dbReference type="PROSITE" id="PS50878">
    <property type="entry name" value="RT_POL"/>
    <property type="match status" value="1"/>
</dbReference>
<dbReference type="Gene3D" id="1.10.340.70">
    <property type="match status" value="1"/>
</dbReference>
<dbReference type="Pfam" id="PF17917">
    <property type="entry name" value="RT_RNaseH"/>
    <property type="match status" value="1"/>
</dbReference>
<evidence type="ECO:0000256" key="4">
    <source>
        <dbReference type="ARBA" id="ARBA00022722"/>
    </source>
</evidence>
<dbReference type="Gene3D" id="3.30.70.270">
    <property type="match status" value="2"/>
</dbReference>
<dbReference type="FunFam" id="3.30.420.10:FF:000063">
    <property type="entry name" value="Retrovirus-related Pol polyprotein from transposon 297-like Protein"/>
    <property type="match status" value="1"/>
</dbReference>
<dbReference type="GO" id="GO:0004519">
    <property type="term" value="F:endonuclease activity"/>
    <property type="evidence" value="ECO:0007669"/>
    <property type="project" value="UniProtKB-KW"/>
</dbReference>
<evidence type="ECO:0000256" key="8">
    <source>
        <dbReference type="SAM" id="MobiDB-lite"/>
    </source>
</evidence>
<dbReference type="Proteomes" id="UP001186944">
    <property type="component" value="Unassembled WGS sequence"/>
</dbReference>
<dbReference type="CDD" id="cd00303">
    <property type="entry name" value="retropepsin_like"/>
    <property type="match status" value="1"/>
</dbReference>
<sequence length="1166" mass="132773">MATRLTDSEIHGLQSFSVEDTNNIGTRWKRWLRSFELYAGGKGVSQPEQKKALLLHTAGSRVQDIFFTLTLEQGEEGDTAYDKTVKTLNKRFEVRQLTQNEPDGEHKYAFLVIHKVDSQRDGIDSVCVNIGGIDLSAVIDSGATCNVMDRAQWEDLKRQNVICTSTKESKPLFAYGSKTPLPVAGSIKATVRANNCEILDAEFIVIEGDGQCLLGRDTATKLNLLRLGPEVNAVSGEGSTGKHPVLTKYASAFTGLGKLKDFKLEVPIDRDVEPVVQPVRRIPFSLRDRLEQKLDELENLDIIEKATGPTTWVSPVVVVPKGQDDIRICVDMRRANSAVKRERYPIPTMAEVLQDMNHGKVFSKIDINLAYHQIELSENCRDITTFATHKGLYRYKRLMFGISCAPEMYQRVLSTILQDCEGVENFMDDIVVYDENESEHNVRLERAIERLVEKGFTLNPDKCQFCMSKIEYLGHVLSGKGIDLHEDKVKAIVDARAPESASEVKSFLGLVNFCAKFIPDLATVNEPLRNLTKKGVPFKWGKEQQKSFNLLKDHLSKADTLGYFDKNAPTQIITDASPVGLGAVLVQKQGHEYRVISYASRSLDETERRYSQTEKEALAIVWAFERFHVYLYGVEVELLTDHKPLECIYSQRSKPCARIERWVLRLQPYRYKVTYIPGHKNIADSLSRLLGKGNIATHKMSDEYVYFAAKEATPDAMTTREIERVSENDPELIDVRCRLLDGKWDNLKYKEYLFAKSELCAIGQLVLRGTRIVIPSELRGQVLELGHEGHPGIVGMKQRLRHNVWWPGIDKDIEKHCKNCYGCQLVGQPSKPEPMSRSELPSGPWQHLAADLLGPLPSGDFIFVLVDYYSRWFEIQVTKVTTSEKITRILSKMFVTHGLPVSIQTDNGPQFISEHFRSFMQLHGIIHRHTTPLWPQANGEVERQNRSIMKRVRIAHAQGRDWKSDLDDYLIMYRSTAHTVTGVSPSKLLFGREMRTKLPNLWEFSIDDVEVRDRDRERKEKSKVYADQRRNAQESDLKEGDRVLVRKGKENKLSTPFNPNPITVVERNGNAVLIESDQGAQYKRNITHVKKFNENHVQKECCQSEIKENNFAENEITDKFDMLELDVPDNNVPENVCVDASQNEIIESRPVRTRKMPARFNDFIVG</sequence>
<dbReference type="Gene3D" id="3.30.420.10">
    <property type="entry name" value="Ribonuclease H-like superfamily/Ribonuclease H"/>
    <property type="match status" value="1"/>
</dbReference>
<evidence type="ECO:0000313" key="12">
    <source>
        <dbReference type="Proteomes" id="UP001186944"/>
    </source>
</evidence>
<gene>
    <name evidence="11" type="ORF">FSP39_017223</name>
</gene>
<evidence type="ECO:0000256" key="3">
    <source>
        <dbReference type="ARBA" id="ARBA00022695"/>
    </source>
</evidence>
<dbReference type="InterPro" id="IPR021109">
    <property type="entry name" value="Peptidase_aspartic_dom_sf"/>
</dbReference>
<evidence type="ECO:0000256" key="1">
    <source>
        <dbReference type="ARBA" id="ARBA00012493"/>
    </source>
</evidence>
<protein>
    <recommendedName>
        <fullName evidence="1">RNA-directed DNA polymerase</fullName>
        <ecNumber evidence="1">2.7.7.49</ecNumber>
    </recommendedName>
</protein>
<accession>A0AA88XJF8</accession>
<evidence type="ECO:0000259" key="9">
    <source>
        <dbReference type="PROSITE" id="PS50878"/>
    </source>
</evidence>
<dbReference type="EMBL" id="VSWD01000012">
    <property type="protein sequence ID" value="KAK3086348.1"/>
    <property type="molecule type" value="Genomic_DNA"/>
</dbReference>
<dbReference type="Pfam" id="PF17921">
    <property type="entry name" value="Integrase_H2C2"/>
    <property type="match status" value="1"/>
</dbReference>
<dbReference type="PROSITE" id="PS50994">
    <property type="entry name" value="INTEGRASE"/>
    <property type="match status" value="1"/>
</dbReference>
<organism evidence="11 12">
    <name type="scientific">Pinctada imbricata</name>
    <name type="common">Atlantic pearl-oyster</name>
    <name type="synonym">Pinctada martensii</name>
    <dbReference type="NCBI Taxonomy" id="66713"/>
    <lineage>
        <taxon>Eukaryota</taxon>
        <taxon>Metazoa</taxon>
        <taxon>Spiralia</taxon>
        <taxon>Lophotrochozoa</taxon>
        <taxon>Mollusca</taxon>
        <taxon>Bivalvia</taxon>
        <taxon>Autobranchia</taxon>
        <taxon>Pteriomorphia</taxon>
        <taxon>Pterioida</taxon>
        <taxon>Pterioidea</taxon>
        <taxon>Pteriidae</taxon>
        <taxon>Pinctada</taxon>
    </lineage>
</organism>
<dbReference type="InterPro" id="IPR036397">
    <property type="entry name" value="RNaseH_sf"/>
</dbReference>
<feature type="domain" description="Reverse transcriptase" evidence="9">
    <location>
        <begin position="300"/>
        <end position="477"/>
    </location>
</feature>
<proteinExistence type="predicted"/>
<dbReference type="InterPro" id="IPR001584">
    <property type="entry name" value="Integrase_cat-core"/>
</dbReference>
<dbReference type="InterPro" id="IPR000477">
    <property type="entry name" value="RT_dom"/>
</dbReference>
<evidence type="ECO:0000313" key="11">
    <source>
        <dbReference type="EMBL" id="KAK3086348.1"/>
    </source>
</evidence>
<dbReference type="GO" id="GO:0003964">
    <property type="term" value="F:RNA-directed DNA polymerase activity"/>
    <property type="evidence" value="ECO:0007669"/>
    <property type="project" value="UniProtKB-KW"/>
</dbReference>
<dbReference type="CDD" id="cd09274">
    <property type="entry name" value="RNase_HI_RT_Ty3"/>
    <property type="match status" value="1"/>
</dbReference>
<dbReference type="GO" id="GO:0003676">
    <property type="term" value="F:nucleic acid binding"/>
    <property type="evidence" value="ECO:0007669"/>
    <property type="project" value="InterPro"/>
</dbReference>
<dbReference type="InterPro" id="IPR041588">
    <property type="entry name" value="Integrase_H2C2"/>
</dbReference>
<evidence type="ECO:0000256" key="6">
    <source>
        <dbReference type="ARBA" id="ARBA00022801"/>
    </source>
</evidence>
<dbReference type="PANTHER" id="PTHR37984:SF11">
    <property type="entry name" value="INTEGRASE CATALYTIC DOMAIN-CONTAINING PROTEIN"/>
    <property type="match status" value="1"/>
</dbReference>
<evidence type="ECO:0000259" key="10">
    <source>
        <dbReference type="PROSITE" id="PS50994"/>
    </source>
</evidence>
<dbReference type="SUPFAM" id="SSF56672">
    <property type="entry name" value="DNA/RNA polymerases"/>
    <property type="match status" value="1"/>
</dbReference>
<dbReference type="GO" id="GO:0016787">
    <property type="term" value="F:hydrolase activity"/>
    <property type="evidence" value="ECO:0007669"/>
    <property type="project" value="UniProtKB-KW"/>
</dbReference>
<keyword evidence="7" id="KW-0695">RNA-directed DNA polymerase</keyword>
<dbReference type="CDD" id="cd01647">
    <property type="entry name" value="RT_LTR"/>
    <property type="match status" value="1"/>
</dbReference>
<dbReference type="GO" id="GO:0015074">
    <property type="term" value="P:DNA integration"/>
    <property type="evidence" value="ECO:0007669"/>
    <property type="project" value="InterPro"/>
</dbReference>
<evidence type="ECO:0000256" key="5">
    <source>
        <dbReference type="ARBA" id="ARBA00022759"/>
    </source>
</evidence>
<comment type="caution">
    <text evidence="11">The sequence shown here is derived from an EMBL/GenBank/DDBJ whole genome shotgun (WGS) entry which is preliminary data.</text>
</comment>
<evidence type="ECO:0000256" key="2">
    <source>
        <dbReference type="ARBA" id="ARBA00022679"/>
    </source>
</evidence>
<keyword evidence="2" id="KW-0808">Transferase</keyword>
<keyword evidence="12" id="KW-1185">Reference proteome</keyword>
<dbReference type="FunFam" id="1.10.340.70:FF:000004">
    <property type="entry name" value="Retrovirus-related Pol polyprotein from transposon 297-like Protein"/>
    <property type="match status" value="1"/>
</dbReference>
<feature type="region of interest" description="Disordered" evidence="8">
    <location>
        <begin position="1013"/>
        <end position="1041"/>
    </location>
</feature>
<dbReference type="EC" id="2.7.7.49" evidence="1"/>